<sequence>MSVVQTRHGARKRATQWQGALSMSPVPILRLPSELHCIIIEHAFPGWSRELSWFASLATVCRTLLPHVENCLYGRPRLYKCKSAKVFLRSVNKPESRHRATAVRALTLNITRAATIISLFGHAFHKFTNLCKLRLRTTTMVLFDVLLETRPHLRQLHVSGSEYPPRFHDMLRAQPQLEDLLFHFGPRHNSADYLVPLAEEGGGAEQHFPPLADGALLPSLKALRLAASVFPPTLVTYAYPITTLMLLTPTHKQIIYALGLFSPTLISLSVWQPLSSHCPTRCFWPTSVLDGVRLPKLRILTVVQQCSYELRPHMERSDYPGIDAKSIMALRESCGMLETIIWGVEGFLLNSLYAGRESSNAPIQRYARLLIDTVPRIVRFAAYDALRGHNTVDGYIHGDIWTRASPHGDEPVNDVVDELVWENDAIAAAQEDR</sequence>
<protein>
    <recommendedName>
        <fullName evidence="3">F-box domain-containing protein</fullName>
    </recommendedName>
</protein>
<gene>
    <name evidence="1" type="ORF">PYCCODRAFT_1481487</name>
</gene>
<dbReference type="AlphaFoldDB" id="A0A1Y2I7R2"/>
<accession>A0A1Y2I7R2</accession>
<organism evidence="1 2">
    <name type="scientific">Trametes coccinea (strain BRFM310)</name>
    <name type="common">Pycnoporus coccineus</name>
    <dbReference type="NCBI Taxonomy" id="1353009"/>
    <lineage>
        <taxon>Eukaryota</taxon>
        <taxon>Fungi</taxon>
        <taxon>Dikarya</taxon>
        <taxon>Basidiomycota</taxon>
        <taxon>Agaricomycotina</taxon>
        <taxon>Agaricomycetes</taxon>
        <taxon>Polyporales</taxon>
        <taxon>Polyporaceae</taxon>
        <taxon>Trametes</taxon>
    </lineage>
</organism>
<dbReference type="Proteomes" id="UP000193067">
    <property type="component" value="Unassembled WGS sequence"/>
</dbReference>
<proteinExistence type="predicted"/>
<evidence type="ECO:0000313" key="1">
    <source>
        <dbReference type="EMBL" id="OSC97169.1"/>
    </source>
</evidence>
<evidence type="ECO:0008006" key="3">
    <source>
        <dbReference type="Google" id="ProtNLM"/>
    </source>
</evidence>
<keyword evidence="2" id="KW-1185">Reference proteome</keyword>
<dbReference type="InterPro" id="IPR032675">
    <property type="entry name" value="LRR_dom_sf"/>
</dbReference>
<dbReference type="EMBL" id="KZ084156">
    <property type="protein sequence ID" value="OSC97169.1"/>
    <property type="molecule type" value="Genomic_DNA"/>
</dbReference>
<name>A0A1Y2I7R2_TRAC3</name>
<evidence type="ECO:0000313" key="2">
    <source>
        <dbReference type="Proteomes" id="UP000193067"/>
    </source>
</evidence>
<reference evidence="1 2" key="1">
    <citation type="journal article" date="2015" name="Biotechnol. Biofuels">
        <title>Enhanced degradation of softwood versus hardwood by the white-rot fungus Pycnoporus coccineus.</title>
        <authorList>
            <person name="Couturier M."/>
            <person name="Navarro D."/>
            <person name="Chevret D."/>
            <person name="Henrissat B."/>
            <person name="Piumi F."/>
            <person name="Ruiz-Duenas F.J."/>
            <person name="Martinez A.T."/>
            <person name="Grigoriev I.V."/>
            <person name="Riley R."/>
            <person name="Lipzen A."/>
            <person name="Berrin J.G."/>
            <person name="Master E.R."/>
            <person name="Rosso M.N."/>
        </authorList>
    </citation>
    <scope>NUCLEOTIDE SEQUENCE [LARGE SCALE GENOMIC DNA]</scope>
    <source>
        <strain evidence="1 2">BRFM310</strain>
    </source>
</reference>
<dbReference type="OrthoDB" id="2747189at2759"/>
<dbReference type="Gene3D" id="3.80.10.10">
    <property type="entry name" value="Ribonuclease Inhibitor"/>
    <property type="match status" value="1"/>
</dbReference>